<keyword evidence="2" id="KW-1133">Transmembrane helix</keyword>
<keyword evidence="4" id="KW-1185">Reference proteome</keyword>
<dbReference type="Proteomes" id="UP000053257">
    <property type="component" value="Unassembled WGS sequence"/>
</dbReference>
<accession>A0A0C3S4P1</accession>
<feature type="transmembrane region" description="Helical" evidence="2">
    <location>
        <begin position="40"/>
        <end position="64"/>
    </location>
</feature>
<sequence>MNAIDASNLRMPSSWSPAVQATQSKRSQQLKPRISPVRRAVLYVLLCLSMFFESFNLSALFAAIPVLRVHYSLSESEAGHERVPINLR</sequence>
<gene>
    <name evidence="3" type="ORF">PHLGIDRAFT_166675</name>
</gene>
<name>A0A0C3S4P1_PHLG1</name>
<dbReference type="HOGENOM" id="CLU_2469849_0_0_1"/>
<feature type="compositionally biased region" description="Polar residues" evidence="1">
    <location>
        <begin position="10"/>
        <end position="30"/>
    </location>
</feature>
<reference evidence="3 4" key="1">
    <citation type="journal article" date="2014" name="PLoS Genet.">
        <title>Analysis of the Phlebiopsis gigantea genome, transcriptome and secretome provides insight into its pioneer colonization strategies of wood.</title>
        <authorList>
            <person name="Hori C."/>
            <person name="Ishida T."/>
            <person name="Igarashi K."/>
            <person name="Samejima M."/>
            <person name="Suzuki H."/>
            <person name="Master E."/>
            <person name="Ferreira P."/>
            <person name="Ruiz-Duenas F.J."/>
            <person name="Held B."/>
            <person name="Canessa P."/>
            <person name="Larrondo L.F."/>
            <person name="Schmoll M."/>
            <person name="Druzhinina I.S."/>
            <person name="Kubicek C.P."/>
            <person name="Gaskell J.A."/>
            <person name="Kersten P."/>
            <person name="St John F."/>
            <person name="Glasner J."/>
            <person name="Sabat G."/>
            <person name="Splinter BonDurant S."/>
            <person name="Syed K."/>
            <person name="Yadav J."/>
            <person name="Mgbeahuruike A.C."/>
            <person name="Kovalchuk A."/>
            <person name="Asiegbu F.O."/>
            <person name="Lackner G."/>
            <person name="Hoffmeister D."/>
            <person name="Rencoret J."/>
            <person name="Gutierrez A."/>
            <person name="Sun H."/>
            <person name="Lindquist E."/>
            <person name="Barry K."/>
            <person name="Riley R."/>
            <person name="Grigoriev I.V."/>
            <person name="Henrissat B."/>
            <person name="Kues U."/>
            <person name="Berka R.M."/>
            <person name="Martinez A.T."/>
            <person name="Covert S.F."/>
            <person name="Blanchette R.A."/>
            <person name="Cullen D."/>
        </authorList>
    </citation>
    <scope>NUCLEOTIDE SEQUENCE [LARGE SCALE GENOMIC DNA]</scope>
    <source>
        <strain evidence="3 4">11061_1 CR5-6</strain>
    </source>
</reference>
<evidence type="ECO:0000313" key="4">
    <source>
        <dbReference type="Proteomes" id="UP000053257"/>
    </source>
</evidence>
<dbReference type="AlphaFoldDB" id="A0A0C3S4P1"/>
<feature type="region of interest" description="Disordered" evidence="1">
    <location>
        <begin position="1"/>
        <end position="30"/>
    </location>
</feature>
<dbReference type="EMBL" id="KN840552">
    <property type="protein sequence ID" value="KIP05137.1"/>
    <property type="molecule type" value="Genomic_DNA"/>
</dbReference>
<proteinExistence type="predicted"/>
<organism evidence="3 4">
    <name type="scientific">Phlebiopsis gigantea (strain 11061_1 CR5-6)</name>
    <name type="common">White-rot fungus</name>
    <name type="synonym">Peniophora gigantea</name>
    <dbReference type="NCBI Taxonomy" id="745531"/>
    <lineage>
        <taxon>Eukaryota</taxon>
        <taxon>Fungi</taxon>
        <taxon>Dikarya</taxon>
        <taxon>Basidiomycota</taxon>
        <taxon>Agaricomycotina</taxon>
        <taxon>Agaricomycetes</taxon>
        <taxon>Polyporales</taxon>
        <taxon>Phanerochaetaceae</taxon>
        <taxon>Phlebiopsis</taxon>
    </lineage>
</organism>
<keyword evidence="2" id="KW-0812">Transmembrane</keyword>
<evidence type="ECO:0000256" key="2">
    <source>
        <dbReference type="SAM" id="Phobius"/>
    </source>
</evidence>
<keyword evidence="2" id="KW-0472">Membrane</keyword>
<protein>
    <submittedName>
        <fullName evidence="3">Uncharacterized protein</fullName>
    </submittedName>
</protein>
<evidence type="ECO:0000313" key="3">
    <source>
        <dbReference type="EMBL" id="KIP05137.1"/>
    </source>
</evidence>
<evidence type="ECO:0000256" key="1">
    <source>
        <dbReference type="SAM" id="MobiDB-lite"/>
    </source>
</evidence>